<proteinExistence type="predicted"/>
<accession>A0A8H3FD79</accession>
<evidence type="ECO:0000256" key="1">
    <source>
        <dbReference type="SAM" id="Coils"/>
    </source>
</evidence>
<sequence>MACHHFLLLILQFGLSCAFHGPRPIQGYDILYLLADNTGFSDRFIRLGNPLNGTYPTTFPLVGSETPVIILAWTHLPVAERGSSDYVYNGTFDTDDDASDVLRQSLVQFRRYFSLKNAVVSLVLLDEVTYLSQFDDDPFSNWTIVNNSKIEGTHEDICILMYYCLFDIVLFSDDFPPDQLGFEACLRGKYDIIEEQFARATWRCYVQISSDDYAFSPDLTRLIIPPEYELTRFLNITRLFYNPNKLPCSSDDYNLVQENWMVKSVDYNLQVSLIGGVDRLGVYWQGGQVNEFFAETIGRQFWNLRGVKCTRATPCQPDLDCSRIGPYTALALGTTKKPVSIPWVLLASSAIKNINQQLVNQYDQLENAIESLALNAFTIDDFFPKKSQNPSLQNNLTGLSGIFTLGGFIPVGGPAIEAAGTIASSIGNFLSNSVSPASPTEAQDIFSQQVLVLYKALLSAMENVIAKLFEGVQLPTTPSLGLSSFNITDMMKGGAWVDPNAITNVSQLNLKVKTELLSRSIDSLWKTPPSNKMWVLFTDLKDDAKATSCNEDKKGPPDSKYCGDGGVYYTYNFIEQEGGGGGVGWPWGADQLNLKAGVKLNWVTEASAKSYRLMKQLGQDPFNFSQTIGTASYLSQAFTNRLEGHDLSEMYGRYPGSWTLPTCLLAKQPSPCPETMILTQMERLVIDGTGTTLEQITRIEKLTTHIHRVSAVRSFQSLFFKITAPPLGPLNQFVDCIDIKAGPQALETYDWARAAGMQSFQTFWDRCKQVLRDPDSWPKGVTFVNYPANDPKDDFRVSKPWVSKP</sequence>
<comment type="caution">
    <text evidence="3">The sequence shown here is derived from an EMBL/GenBank/DDBJ whole genome shotgun (WGS) entry which is preliminary data.</text>
</comment>
<feature type="coiled-coil region" evidence="1">
    <location>
        <begin position="348"/>
        <end position="375"/>
    </location>
</feature>
<feature type="chain" id="PRO_5034756803" evidence="2">
    <location>
        <begin position="19"/>
        <end position="805"/>
    </location>
</feature>
<evidence type="ECO:0000256" key="2">
    <source>
        <dbReference type="SAM" id="SignalP"/>
    </source>
</evidence>
<protein>
    <submittedName>
        <fullName evidence="3">Uncharacterized protein</fullName>
    </submittedName>
</protein>
<organism evidence="3 4">
    <name type="scientific">Heterodermia speciosa</name>
    <dbReference type="NCBI Taxonomy" id="116794"/>
    <lineage>
        <taxon>Eukaryota</taxon>
        <taxon>Fungi</taxon>
        <taxon>Dikarya</taxon>
        <taxon>Ascomycota</taxon>
        <taxon>Pezizomycotina</taxon>
        <taxon>Lecanoromycetes</taxon>
        <taxon>OSLEUM clade</taxon>
        <taxon>Lecanoromycetidae</taxon>
        <taxon>Caliciales</taxon>
        <taxon>Physciaceae</taxon>
        <taxon>Heterodermia</taxon>
    </lineage>
</organism>
<feature type="signal peptide" evidence="2">
    <location>
        <begin position="1"/>
        <end position="18"/>
    </location>
</feature>
<reference evidence="3" key="1">
    <citation type="submission" date="2021-03" db="EMBL/GenBank/DDBJ databases">
        <authorList>
            <person name="Tagirdzhanova G."/>
        </authorList>
    </citation>
    <scope>NUCLEOTIDE SEQUENCE</scope>
</reference>
<keyword evidence="1" id="KW-0175">Coiled coil</keyword>
<evidence type="ECO:0000313" key="3">
    <source>
        <dbReference type="EMBL" id="CAF9922278.1"/>
    </source>
</evidence>
<dbReference type="EMBL" id="CAJPDS010000030">
    <property type="protein sequence ID" value="CAF9922278.1"/>
    <property type="molecule type" value="Genomic_DNA"/>
</dbReference>
<name>A0A8H3FD79_9LECA</name>
<dbReference type="Proteomes" id="UP000664521">
    <property type="component" value="Unassembled WGS sequence"/>
</dbReference>
<gene>
    <name evidence="3" type="ORF">HETSPECPRED_005025</name>
</gene>
<dbReference type="AlphaFoldDB" id="A0A8H3FD79"/>
<evidence type="ECO:0000313" key="4">
    <source>
        <dbReference type="Proteomes" id="UP000664521"/>
    </source>
</evidence>
<dbReference type="OrthoDB" id="5383967at2759"/>
<keyword evidence="2" id="KW-0732">Signal</keyword>
<keyword evidence="4" id="KW-1185">Reference proteome</keyword>